<dbReference type="InterPro" id="IPR011663">
    <property type="entry name" value="UTRA"/>
</dbReference>
<comment type="caution">
    <text evidence="5">The sequence shown here is derived from an EMBL/GenBank/DDBJ whole genome shotgun (WGS) entry which is preliminary data.</text>
</comment>
<dbReference type="InterPro" id="IPR000524">
    <property type="entry name" value="Tscrpt_reg_HTH_GntR"/>
</dbReference>
<organism evidence="5 6">
    <name type="scientific">Microbacterium croceum</name>
    <dbReference type="NCBI Taxonomy" id="2851645"/>
    <lineage>
        <taxon>Bacteria</taxon>
        <taxon>Bacillati</taxon>
        <taxon>Actinomycetota</taxon>
        <taxon>Actinomycetes</taxon>
        <taxon>Micrococcales</taxon>
        <taxon>Microbacteriaceae</taxon>
        <taxon>Microbacterium</taxon>
    </lineage>
</organism>
<dbReference type="SMART" id="SM00345">
    <property type="entry name" value="HTH_GNTR"/>
    <property type="match status" value="1"/>
</dbReference>
<proteinExistence type="predicted"/>
<keyword evidence="6" id="KW-1185">Reference proteome</keyword>
<dbReference type="PANTHER" id="PTHR44846:SF1">
    <property type="entry name" value="MANNOSYL-D-GLYCERATE TRANSPORT_METABOLISM SYSTEM REPRESSOR MNGR-RELATED"/>
    <property type="match status" value="1"/>
</dbReference>
<dbReference type="Pfam" id="PF00392">
    <property type="entry name" value="GntR"/>
    <property type="match status" value="1"/>
</dbReference>
<evidence type="ECO:0000313" key="5">
    <source>
        <dbReference type="EMBL" id="MCK2034921.1"/>
    </source>
</evidence>
<keyword evidence="3" id="KW-0804">Transcription</keyword>
<evidence type="ECO:0000256" key="1">
    <source>
        <dbReference type="ARBA" id="ARBA00023015"/>
    </source>
</evidence>
<dbReference type="Pfam" id="PF07702">
    <property type="entry name" value="UTRA"/>
    <property type="match status" value="1"/>
</dbReference>
<reference evidence="5 6" key="1">
    <citation type="submission" date="2021-06" db="EMBL/GenBank/DDBJ databases">
        <title>Genome-based taxonomic framework of Microbacterium strains isolated from marine environment, the description of four new species and reclassification of four preexisting species.</title>
        <authorList>
            <person name="Lee S.D."/>
            <person name="Kim S.-M."/>
            <person name="Byeon Y.-S."/>
            <person name="Yang H.L."/>
            <person name="Kim I.S."/>
        </authorList>
    </citation>
    <scope>NUCLEOTIDE SEQUENCE [LARGE SCALE GENOMIC DNA]</scope>
    <source>
        <strain evidence="5 6">SSW1-49</strain>
    </source>
</reference>
<dbReference type="PANTHER" id="PTHR44846">
    <property type="entry name" value="MANNOSYL-D-GLYCERATE TRANSPORT/METABOLISM SYSTEM REPRESSOR MNGR-RELATED"/>
    <property type="match status" value="1"/>
</dbReference>
<dbReference type="PROSITE" id="PS50949">
    <property type="entry name" value="HTH_GNTR"/>
    <property type="match status" value="1"/>
</dbReference>
<dbReference type="SUPFAM" id="SSF64288">
    <property type="entry name" value="Chorismate lyase-like"/>
    <property type="match status" value="1"/>
</dbReference>
<dbReference type="SMART" id="SM00866">
    <property type="entry name" value="UTRA"/>
    <property type="match status" value="1"/>
</dbReference>
<dbReference type="InterPro" id="IPR036388">
    <property type="entry name" value="WH-like_DNA-bd_sf"/>
</dbReference>
<dbReference type="InterPro" id="IPR036390">
    <property type="entry name" value="WH_DNA-bd_sf"/>
</dbReference>
<evidence type="ECO:0000256" key="3">
    <source>
        <dbReference type="ARBA" id="ARBA00023163"/>
    </source>
</evidence>
<feature type="domain" description="HTH gntR-type" evidence="4">
    <location>
        <begin position="6"/>
        <end position="73"/>
    </location>
</feature>
<dbReference type="Proteomes" id="UP001300096">
    <property type="component" value="Unassembled WGS sequence"/>
</dbReference>
<dbReference type="InterPro" id="IPR028978">
    <property type="entry name" value="Chorismate_lyase_/UTRA_dom_sf"/>
</dbReference>
<dbReference type="CDD" id="cd07377">
    <property type="entry name" value="WHTH_GntR"/>
    <property type="match status" value="1"/>
</dbReference>
<dbReference type="SUPFAM" id="SSF46785">
    <property type="entry name" value="Winged helix' DNA-binding domain"/>
    <property type="match status" value="1"/>
</dbReference>
<protein>
    <submittedName>
        <fullName evidence="5">GntR family transcriptional regulator</fullName>
    </submittedName>
</protein>
<dbReference type="Gene3D" id="1.10.10.10">
    <property type="entry name" value="Winged helix-like DNA-binding domain superfamily/Winged helix DNA-binding domain"/>
    <property type="match status" value="1"/>
</dbReference>
<accession>A0ABT0FAZ9</accession>
<dbReference type="RefSeq" id="WP_247628373.1">
    <property type="nucleotide sequence ID" value="NZ_JAHWXN010000001.1"/>
</dbReference>
<sequence length="242" mass="26743">MTDKQATKHDALREHLQSLIDSAPRANSKLPTEQELMDRFGVSRSTVRRAVDQFASAGRVYRIQGAGTFTTPAVVQKAGELTSFTEDMRRRGLIPTSQVLAQQEEAAPPSVSAKLQLVAQEPVTRIHRLRLADGEPMALETTYLSTRRYPGLAAMDIHGSLYETLVLNYNQRPQQADQTLGVKSLSDDEAALLGLGKGSSALAVERLLRNEDGDPIELSQSLYRGDRYSYHTTLYAPTDRLS</sequence>
<dbReference type="EMBL" id="JAHWXN010000001">
    <property type="protein sequence ID" value="MCK2034921.1"/>
    <property type="molecule type" value="Genomic_DNA"/>
</dbReference>
<gene>
    <name evidence="5" type="ORF">KZC51_02120</name>
</gene>
<evidence type="ECO:0000313" key="6">
    <source>
        <dbReference type="Proteomes" id="UP001300096"/>
    </source>
</evidence>
<dbReference type="InterPro" id="IPR050679">
    <property type="entry name" value="Bact_HTH_transcr_reg"/>
</dbReference>
<dbReference type="Gene3D" id="3.40.1410.10">
    <property type="entry name" value="Chorismate lyase-like"/>
    <property type="match status" value="1"/>
</dbReference>
<dbReference type="PRINTS" id="PR00035">
    <property type="entry name" value="HTHGNTR"/>
</dbReference>
<keyword evidence="2" id="KW-0238">DNA-binding</keyword>
<keyword evidence="1" id="KW-0805">Transcription regulation</keyword>
<evidence type="ECO:0000256" key="2">
    <source>
        <dbReference type="ARBA" id="ARBA00023125"/>
    </source>
</evidence>
<name>A0ABT0FAZ9_9MICO</name>
<evidence type="ECO:0000259" key="4">
    <source>
        <dbReference type="PROSITE" id="PS50949"/>
    </source>
</evidence>